<comment type="caution">
    <text evidence="1">The sequence shown here is derived from an EMBL/GenBank/DDBJ whole genome shotgun (WGS) entry which is preliminary data.</text>
</comment>
<evidence type="ECO:0000313" key="2">
    <source>
        <dbReference type="Proteomes" id="UP000283077"/>
    </source>
</evidence>
<organism evidence="1 2">
    <name type="scientific">Rheinheimera riviphila</name>
    <dbReference type="NCBI Taxonomy" id="1834037"/>
    <lineage>
        <taxon>Bacteria</taxon>
        <taxon>Pseudomonadati</taxon>
        <taxon>Pseudomonadota</taxon>
        <taxon>Gammaproteobacteria</taxon>
        <taxon>Chromatiales</taxon>
        <taxon>Chromatiaceae</taxon>
        <taxon>Rheinheimera</taxon>
    </lineage>
</organism>
<name>A0A437QEZ7_9GAMM</name>
<dbReference type="Proteomes" id="UP000283077">
    <property type="component" value="Unassembled WGS sequence"/>
</dbReference>
<reference evidence="1 2" key="1">
    <citation type="submission" date="2019-01" db="EMBL/GenBank/DDBJ databases">
        <authorList>
            <person name="Chen W.-M."/>
        </authorList>
    </citation>
    <scope>NUCLEOTIDE SEQUENCE [LARGE SCALE GENOMIC DNA]</scope>
    <source>
        <strain evidence="1 2">KYPC3</strain>
    </source>
</reference>
<dbReference type="AlphaFoldDB" id="A0A437QEZ7"/>
<protein>
    <submittedName>
        <fullName evidence="1">Uncharacterized protein</fullName>
    </submittedName>
</protein>
<keyword evidence="2" id="KW-1185">Reference proteome</keyword>
<accession>A0A437QEZ7</accession>
<dbReference type="EMBL" id="SACS01000029">
    <property type="protein sequence ID" value="RVU33025.1"/>
    <property type="molecule type" value="Genomic_DNA"/>
</dbReference>
<sequence length="85" mass="9675">MKIFTAQICAELLLQDKLTTFIRQAMAEQWGLQWFLFDITIPTGISGSDFPVSLRCADPNYKADSHIKMSDLPTNMRSIVMAVRH</sequence>
<proteinExistence type="predicted"/>
<evidence type="ECO:0000313" key="1">
    <source>
        <dbReference type="EMBL" id="RVU33025.1"/>
    </source>
</evidence>
<gene>
    <name evidence="1" type="ORF">EOE67_18770</name>
</gene>